<evidence type="ECO:0000313" key="2">
    <source>
        <dbReference type="EMBL" id="KIL57063.1"/>
    </source>
</evidence>
<sequence length="429" mass="48729">MALNLSTNHAIADISQKLCRLWTKPVAPDLQHLKEYFEKPLDPDWKIPLSYNRWKEYLASELSPAQACSDEDLELLFKQSEDETAVGILRLFDYAITRDPVNPSGTKNSLVSFWDGNIRDILERPLGVACIRDDNRGTETGKFRPGFGLLLSNVCVFRGEEKRSSFAGTHPRDELRHKTRWVYDPAPYILGYYAVGMKVVLVAIVQPRAESLLVVDLISADLSSRRERIKNAVRMIKLCGILKRLQQVIGEDKDRDMLLHPQDGGKWIEYFSSNVRKTYGIEDDGKERVLEPRGIDEGPKSPLDVRNAVVCVLEALKVAHADPPVFHRDIRWPNIMQSYEDSSKWFLIDWDDASFAPTKGAPHLSQSEHSPNVYKDNHGADVDIWAVGRLIFTALVHVPALRDFGHMMMDGRVLNAEQGLREICNLPPF</sequence>
<dbReference type="PROSITE" id="PS50011">
    <property type="entry name" value="PROTEIN_KINASE_DOM"/>
    <property type="match status" value="1"/>
</dbReference>
<dbReference type="SUPFAM" id="SSF56112">
    <property type="entry name" value="Protein kinase-like (PK-like)"/>
    <property type="match status" value="1"/>
</dbReference>
<dbReference type="InterPro" id="IPR011009">
    <property type="entry name" value="Kinase-like_dom_sf"/>
</dbReference>
<dbReference type="EMBL" id="KN818384">
    <property type="protein sequence ID" value="KIL57063.1"/>
    <property type="molecule type" value="Genomic_DNA"/>
</dbReference>
<reference evidence="2 3" key="1">
    <citation type="submission" date="2014-04" db="EMBL/GenBank/DDBJ databases">
        <title>Evolutionary Origins and Diversification of the Mycorrhizal Mutualists.</title>
        <authorList>
            <consortium name="DOE Joint Genome Institute"/>
            <consortium name="Mycorrhizal Genomics Consortium"/>
            <person name="Kohler A."/>
            <person name="Kuo A."/>
            <person name="Nagy L.G."/>
            <person name="Floudas D."/>
            <person name="Copeland A."/>
            <person name="Barry K.W."/>
            <person name="Cichocki N."/>
            <person name="Veneault-Fourrey C."/>
            <person name="LaButti K."/>
            <person name="Lindquist E.A."/>
            <person name="Lipzen A."/>
            <person name="Lundell T."/>
            <person name="Morin E."/>
            <person name="Murat C."/>
            <person name="Riley R."/>
            <person name="Ohm R."/>
            <person name="Sun H."/>
            <person name="Tunlid A."/>
            <person name="Henrissat B."/>
            <person name="Grigoriev I.V."/>
            <person name="Hibbett D.S."/>
            <person name="Martin F."/>
        </authorList>
    </citation>
    <scope>NUCLEOTIDE SEQUENCE [LARGE SCALE GENOMIC DNA]</scope>
    <source>
        <strain evidence="2 3">Koide BX008</strain>
    </source>
</reference>
<organism evidence="2 3">
    <name type="scientific">Amanita muscaria (strain Koide BX008)</name>
    <dbReference type="NCBI Taxonomy" id="946122"/>
    <lineage>
        <taxon>Eukaryota</taxon>
        <taxon>Fungi</taxon>
        <taxon>Dikarya</taxon>
        <taxon>Basidiomycota</taxon>
        <taxon>Agaricomycotina</taxon>
        <taxon>Agaricomycetes</taxon>
        <taxon>Agaricomycetidae</taxon>
        <taxon>Agaricales</taxon>
        <taxon>Pluteineae</taxon>
        <taxon>Amanitaceae</taxon>
        <taxon>Amanita</taxon>
    </lineage>
</organism>
<proteinExistence type="predicted"/>
<dbReference type="OrthoDB" id="2379186at2759"/>
<dbReference type="GO" id="GO:0004672">
    <property type="term" value="F:protein kinase activity"/>
    <property type="evidence" value="ECO:0007669"/>
    <property type="project" value="InterPro"/>
</dbReference>
<dbReference type="GO" id="GO:0005524">
    <property type="term" value="F:ATP binding"/>
    <property type="evidence" value="ECO:0007669"/>
    <property type="project" value="InterPro"/>
</dbReference>
<keyword evidence="3" id="KW-1185">Reference proteome</keyword>
<dbReference type="HOGENOM" id="CLU_028901_0_0_1"/>
<gene>
    <name evidence="2" type="ORF">M378DRAFT_28119</name>
</gene>
<name>A0A0C2WLJ9_AMAMK</name>
<dbReference type="InterPro" id="IPR000719">
    <property type="entry name" value="Prot_kinase_dom"/>
</dbReference>
<dbReference type="Gene3D" id="1.10.510.10">
    <property type="entry name" value="Transferase(Phosphotransferase) domain 1"/>
    <property type="match status" value="1"/>
</dbReference>
<dbReference type="Proteomes" id="UP000054549">
    <property type="component" value="Unassembled WGS sequence"/>
</dbReference>
<feature type="domain" description="Protein kinase" evidence="1">
    <location>
        <begin position="184"/>
        <end position="429"/>
    </location>
</feature>
<evidence type="ECO:0000313" key="3">
    <source>
        <dbReference type="Proteomes" id="UP000054549"/>
    </source>
</evidence>
<protein>
    <recommendedName>
        <fullName evidence="1">Protein kinase domain-containing protein</fullName>
    </recommendedName>
</protein>
<dbReference type="AlphaFoldDB" id="A0A0C2WLJ9"/>
<evidence type="ECO:0000259" key="1">
    <source>
        <dbReference type="PROSITE" id="PS50011"/>
    </source>
</evidence>
<dbReference type="InParanoid" id="A0A0C2WLJ9"/>
<accession>A0A0C2WLJ9</accession>